<dbReference type="GO" id="GO:0004806">
    <property type="term" value="F:triacylglycerol lipase activity"/>
    <property type="evidence" value="ECO:0007669"/>
    <property type="project" value="TreeGrafter"/>
</dbReference>
<keyword evidence="3" id="KW-1185">Reference proteome</keyword>
<sequence length="286" mass="29625">MAYERFGEAHNPPVLLVMGVAAQMINWPDGFCAELADRGMHVIRFDNRDAGLSTHLSDAPPPDLPAALAGDLSSAAYTLSDMAADAVGLLDALGLDSAHFVGASMGGMIAQTVAIEHPDRIRSLTSMMSTTGAPSVGQASPEALAVLGGPPAVTREEVIERAVRMLRVVGSPGFPMEEAELRERTGRAYDRSYDPAGTARQAVAAVASGDRTARLGQVTTPTLVIHGADDAMCDVSGGHATAAAIPGAELVVIDGMGHNLPRDLWPDIAAHIAALVHRAEAARVGA</sequence>
<organism evidence="2 3">
    <name type="scientific">Thermocatellispora tengchongensis</name>
    <dbReference type="NCBI Taxonomy" id="1073253"/>
    <lineage>
        <taxon>Bacteria</taxon>
        <taxon>Bacillati</taxon>
        <taxon>Actinomycetota</taxon>
        <taxon>Actinomycetes</taxon>
        <taxon>Streptosporangiales</taxon>
        <taxon>Streptosporangiaceae</taxon>
        <taxon>Thermocatellispora</taxon>
    </lineage>
</organism>
<dbReference type="PANTHER" id="PTHR43433:SF5">
    <property type="entry name" value="AB HYDROLASE-1 DOMAIN-CONTAINING PROTEIN"/>
    <property type="match status" value="1"/>
</dbReference>
<dbReference type="Proteomes" id="UP000578449">
    <property type="component" value="Unassembled WGS sequence"/>
</dbReference>
<reference evidence="2 3" key="1">
    <citation type="submission" date="2020-08" db="EMBL/GenBank/DDBJ databases">
        <title>Genomic Encyclopedia of Type Strains, Phase IV (KMG-IV): sequencing the most valuable type-strain genomes for metagenomic binning, comparative biology and taxonomic classification.</title>
        <authorList>
            <person name="Goeker M."/>
        </authorList>
    </citation>
    <scope>NUCLEOTIDE SEQUENCE [LARGE SCALE GENOMIC DNA]</scope>
    <source>
        <strain evidence="2 3">DSM 45615</strain>
    </source>
</reference>
<dbReference type="InterPro" id="IPR000073">
    <property type="entry name" value="AB_hydrolase_1"/>
</dbReference>
<dbReference type="Pfam" id="PF00561">
    <property type="entry name" value="Abhydrolase_1"/>
    <property type="match status" value="1"/>
</dbReference>
<dbReference type="Gene3D" id="3.40.50.1820">
    <property type="entry name" value="alpha/beta hydrolase"/>
    <property type="match status" value="1"/>
</dbReference>
<gene>
    <name evidence="2" type="ORF">HNP84_009414</name>
</gene>
<dbReference type="EMBL" id="JACHGN010000031">
    <property type="protein sequence ID" value="MBB5139650.1"/>
    <property type="molecule type" value="Genomic_DNA"/>
</dbReference>
<dbReference type="GO" id="GO:0046503">
    <property type="term" value="P:glycerolipid catabolic process"/>
    <property type="evidence" value="ECO:0007669"/>
    <property type="project" value="TreeGrafter"/>
</dbReference>
<accession>A0A840PPJ5</accession>
<proteinExistence type="predicted"/>
<evidence type="ECO:0000313" key="2">
    <source>
        <dbReference type="EMBL" id="MBB5139650.1"/>
    </source>
</evidence>
<dbReference type="InterPro" id="IPR050471">
    <property type="entry name" value="AB_hydrolase"/>
</dbReference>
<feature type="domain" description="AB hydrolase-1" evidence="1">
    <location>
        <begin position="12"/>
        <end position="260"/>
    </location>
</feature>
<dbReference type="PRINTS" id="PR00111">
    <property type="entry name" value="ABHYDROLASE"/>
</dbReference>
<comment type="caution">
    <text evidence="2">The sequence shown here is derived from an EMBL/GenBank/DDBJ whole genome shotgun (WGS) entry which is preliminary data.</text>
</comment>
<name>A0A840PPJ5_9ACTN</name>
<dbReference type="AlphaFoldDB" id="A0A840PPJ5"/>
<protein>
    <submittedName>
        <fullName evidence="2">Pimeloyl-ACP methyl ester carboxylesterase</fullName>
    </submittedName>
</protein>
<dbReference type="RefSeq" id="WP_312927222.1">
    <property type="nucleotide sequence ID" value="NZ_BAABIX010000067.1"/>
</dbReference>
<evidence type="ECO:0000259" key="1">
    <source>
        <dbReference type="Pfam" id="PF00561"/>
    </source>
</evidence>
<dbReference type="SUPFAM" id="SSF53474">
    <property type="entry name" value="alpha/beta-Hydrolases"/>
    <property type="match status" value="1"/>
</dbReference>
<dbReference type="InterPro" id="IPR029058">
    <property type="entry name" value="AB_hydrolase_fold"/>
</dbReference>
<dbReference type="PANTHER" id="PTHR43433">
    <property type="entry name" value="HYDROLASE, ALPHA/BETA FOLD FAMILY PROTEIN"/>
    <property type="match status" value="1"/>
</dbReference>
<evidence type="ECO:0000313" key="3">
    <source>
        <dbReference type="Proteomes" id="UP000578449"/>
    </source>
</evidence>